<feature type="transmembrane region" description="Helical" evidence="1">
    <location>
        <begin position="149"/>
        <end position="168"/>
    </location>
</feature>
<feature type="transmembrane region" description="Helical" evidence="1">
    <location>
        <begin position="82"/>
        <end position="103"/>
    </location>
</feature>
<dbReference type="KEGG" id="smag:AN936_15560"/>
<evidence type="ECO:0000313" key="2">
    <source>
        <dbReference type="EMBL" id="ALH81719.1"/>
    </source>
</evidence>
<keyword evidence="1" id="KW-1133">Transmembrane helix</keyword>
<dbReference type="Proteomes" id="UP000058074">
    <property type="component" value="Chromosome"/>
</dbReference>
<keyword evidence="1" id="KW-0812">Transmembrane</keyword>
<dbReference type="PATRIC" id="fig|33050.5.peg.3228"/>
<evidence type="ECO:0000313" key="3">
    <source>
        <dbReference type="Proteomes" id="UP000058074"/>
    </source>
</evidence>
<accession>A0A0N9U8T5</accession>
<organism evidence="2 3">
    <name type="scientific">Sphingopyxis macrogoltabida</name>
    <name type="common">Sphingomonas macrogoltabidus</name>
    <dbReference type="NCBI Taxonomy" id="33050"/>
    <lineage>
        <taxon>Bacteria</taxon>
        <taxon>Pseudomonadati</taxon>
        <taxon>Pseudomonadota</taxon>
        <taxon>Alphaproteobacteria</taxon>
        <taxon>Sphingomonadales</taxon>
        <taxon>Sphingomonadaceae</taxon>
        <taxon>Sphingopyxis</taxon>
    </lineage>
</organism>
<feature type="transmembrane region" description="Helical" evidence="1">
    <location>
        <begin position="115"/>
        <end position="137"/>
    </location>
</feature>
<reference evidence="2 3" key="1">
    <citation type="journal article" date="2015" name="Genome Announc.">
        <title>Complete Genome Sequence of Polypropylene Glycol- and Polyethylene Glycol-Degrading Sphingopyxis macrogoltabida Strain EY-1.</title>
        <authorList>
            <person name="Ohtsubo Y."/>
            <person name="Nagata Y."/>
            <person name="Numata M."/>
            <person name="Tsuchikane K."/>
            <person name="Hosoyama A."/>
            <person name="Yamazoe A."/>
            <person name="Tsuda M."/>
            <person name="Fujita N."/>
            <person name="Kawai F."/>
        </authorList>
    </citation>
    <scope>NUCLEOTIDE SEQUENCE [LARGE SCALE GENOMIC DNA]</scope>
    <source>
        <strain evidence="2 3">EY-1</strain>
    </source>
</reference>
<dbReference type="EMBL" id="CP012700">
    <property type="protein sequence ID" value="ALH81719.1"/>
    <property type="molecule type" value="Genomic_DNA"/>
</dbReference>
<gene>
    <name evidence="2" type="ORF">AN936_15560</name>
</gene>
<sequence length="199" mass="21741">MATRKTGWNEGATLLIVLMAALLVMSALVLGLAGTGVDGIRMLIRATARSSLLLFVAAFTASALVRLWPMPMTRWTILNRRWIGLGFAVSHLVHLIAILWLFGAHDGQPPPPVTTLVRGGIAYVFIALLAATSFDGAIRKLGARNWKRLHTAGVWYIWLIFMVSYGGRAAVDPFYWPPALLLIATAGLRIPAKRRKVAT</sequence>
<evidence type="ECO:0000256" key="1">
    <source>
        <dbReference type="SAM" id="Phobius"/>
    </source>
</evidence>
<feature type="transmembrane region" description="Helical" evidence="1">
    <location>
        <begin position="12"/>
        <end position="32"/>
    </location>
</feature>
<dbReference type="OrthoDB" id="552353at2"/>
<keyword evidence="1" id="KW-0472">Membrane</keyword>
<evidence type="ECO:0008006" key="4">
    <source>
        <dbReference type="Google" id="ProtNLM"/>
    </source>
</evidence>
<protein>
    <recommendedName>
        <fullName evidence="4">Ferric oxidoreductase domain-containing protein</fullName>
    </recommendedName>
</protein>
<name>A0A0N9U8T5_SPHMC</name>
<feature type="transmembrane region" description="Helical" evidence="1">
    <location>
        <begin position="174"/>
        <end position="192"/>
    </location>
</feature>
<dbReference type="RefSeq" id="WP_054588871.1">
    <property type="nucleotide sequence ID" value="NZ_CP012700.1"/>
</dbReference>
<feature type="transmembrane region" description="Helical" evidence="1">
    <location>
        <begin position="52"/>
        <end position="70"/>
    </location>
</feature>
<dbReference type="AlphaFoldDB" id="A0A0N9U8T5"/>
<proteinExistence type="predicted"/>